<proteinExistence type="predicted"/>
<dbReference type="EMBL" id="FOLM01000010">
    <property type="protein sequence ID" value="SFD14105.1"/>
    <property type="molecule type" value="Genomic_DNA"/>
</dbReference>
<dbReference type="Proteomes" id="UP000199207">
    <property type="component" value="Unassembled WGS sequence"/>
</dbReference>
<dbReference type="RefSeq" id="WP_093839936.1">
    <property type="nucleotide sequence ID" value="NZ_FOLM01000010.1"/>
</dbReference>
<reference evidence="1 2" key="1">
    <citation type="submission" date="2016-10" db="EMBL/GenBank/DDBJ databases">
        <authorList>
            <person name="de Groot N.N."/>
        </authorList>
    </citation>
    <scope>NUCLEOTIDE SEQUENCE [LARGE SCALE GENOMIC DNA]</scope>
    <source>
        <strain evidence="1 2">CGMCC 4.5739</strain>
    </source>
</reference>
<evidence type="ECO:0000313" key="2">
    <source>
        <dbReference type="Proteomes" id="UP000199207"/>
    </source>
</evidence>
<name>A0A1I1PWF2_9ACTN</name>
<keyword evidence="2" id="KW-1185">Reference proteome</keyword>
<dbReference type="STRING" id="910347.SAMN05421773_11095"/>
<accession>A0A1I1PWF2</accession>
<evidence type="ECO:0000313" key="1">
    <source>
        <dbReference type="EMBL" id="SFD14105.1"/>
    </source>
</evidence>
<dbReference type="AlphaFoldDB" id="A0A1I1PWF2"/>
<sequence>MTDDPTAALIAFIRGRLDEREQRAQRQRRVRDFYREPCPRCGRPADGFGSAIDEGAAARITHQGDPLGCALTAEEWAAFGDGGPTPEATAQLRETEVDRSLLQEYQNLLSAQQENARETAEQGEHDTLRGEADYIAAGLRVLERWAWRKAAIWADHPDYQPAADTTIPES</sequence>
<organism evidence="1 2">
    <name type="scientific">Streptomyces aidingensis</name>
    <dbReference type="NCBI Taxonomy" id="910347"/>
    <lineage>
        <taxon>Bacteria</taxon>
        <taxon>Bacillati</taxon>
        <taxon>Actinomycetota</taxon>
        <taxon>Actinomycetes</taxon>
        <taxon>Kitasatosporales</taxon>
        <taxon>Streptomycetaceae</taxon>
        <taxon>Streptomyces</taxon>
    </lineage>
</organism>
<dbReference type="OrthoDB" id="4290974at2"/>
<protein>
    <submittedName>
        <fullName evidence="1">Uncharacterized protein</fullName>
    </submittedName>
</protein>
<gene>
    <name evidence="1" type="ORF">SAMN05421773_11095</name>
</gene>